<protein>
    <submittedName>
        <fullName evidence="1">Uncharacterized protein</fullName>
    </submittedName>
</protein>
<name>A0A6N7XAG4_9FIRM</name>
<dbReference type="RefSeq" id="WP_154555026.1">
    <property type="nucleotide sequence ID" value="NZ_VUNA01000027.1"/>
</dbReference>
<proteinExistence type="predicted"/>
<dbReference type="Proteomes" id="UP000469424">
    <property type="component" value="Unassembled WGS sequence"/>
</dbReference>
<evidence type="ECO:0000313" key="1">
    <source>
        <dbReference type="EMBL" id="MST71463.1"/>
    </source>
</evidence>
<comment type="caution">
    <text evidence="1">The sequence shown here is derived from an EMBL/GenBank/DDBJ whole genome shotgun (WGS) entry which is preliminary data.</text>
</comment>
<dbReference type="EMBL" id="VUNA01000027">
    <property type="protein sequence ID" value="MST71463.1"/>
    <property type="molecule type" value="Genomic_DNA"/>
</dbReference>
<gene>
    <name evidence="1" type="ORF">FYJ65_09120</name>
</gene>
<reference evidence="1 2" key="1">
    <citation type="submission" date="2019-08" db="EMBL/GenBank/DDBJ databases">
        <title>In-depth cultivation of the pig gut microbiome towards novel bacterial diversity and tailored functional studies.</title>
        <authorList>
            <person name="Wylensek D."/>
            <person name="Hitch T.C.A."/>
            <person name="Clavel T."/>
        </authorList>
    </citation>
    <scope>NUCLEOTIDE SEQUENCE [LARGE SCALE GENOMIC DNA]</scope>
    <source>
        <strain evidence="1 2">WCA-MUC-591-APC-4B</strain>
    </source>
</reference>
<dbReference type="AlphaFoldDB" id="A0A6N7XAG4"/>
<organism evidence="1 2">
    <name type="scientific">Mogibacterium kristiansenii</name>
    <dbReference type="NCBI Taxonomy" id="2606708"/>
    <lineage>
        <taxon>Bacteria</taxon>
        <taxon>Bacillati</taxon>
        <taxon>Bacillota</taxon>
        <taxon>Clostridia</taxon>
        <taxon>Peptostreptococcales</taxon>
        <taxon>Anaerovoracaceae</taxon>
        <taxon>Mogibacterium</taxon>
    </lineage>
</organism>
<keyword evidence="2" id="KW-1185">Reference proteome</keyword>
<accession>A0A6N7XAG4</accession>
<evidence type="ECO:0000313" key="2">
    <source>
        <dbReference type="Proteomes" id="UP000469424"/>
    </source>
</evidence>
<sequence length="123" mass="14289">MGLSGMKFEYIGYGSEHRILLLHVKNEEFCLECMKGDEIYEIDVTKNVDGFCQSLQEIHIDKWNCRHFEGFVSLFPGFSWNLSVTTSEIHVACDGRDIFPPNWSEFCDLLHRLGLSELKDSFF</sequence>